<keyword evidence="3" id="KW-1185">Reference proteome</keyword>
<dbReference type="InterPro" id="IPR037175">
    <property type="entry name" value="KFase_sf"/>
</dbReference>
<dbReference type="Proteomes" id="UP000054270">
    <property type="component" value="Unassembled WGS sequence"/>
</dbReference>
<comment type="similarity">
    <text evidence="1">Belongs to the Cyclase 1 superfamily.</text>
</comment>
<name>A0A0D2PG63_HYPSF</name>
<proteinExistence type="inferred from homology"/>
<dbReference type="OrthoDB" id="5396at2759"/>
<evidence type="ECO:0008006" key="4">
    <source>
        <dbReference type="Google" id="ProtNLM"/>
    </source>
</evidence>
<dbReference type="SUPFAM" id="SSF102198">
    <property type="entry name" value="Putative cyclase"/>
    <property type="match status" value="1"/>
</dbReference>
<organism evidence="2 3">
    <name type="scientific">Hypholoma sublateritium (strain FD-334 SS-4)</name>
    <dbReference type="NCBI Taxonomy" id="945553"/>
    <lineage>
        <taxon>Eukaryota</taxon>
        <taxon>Fungi</taxon>
        <taxon>Dikarya</taxon>
        <taxon>Basidiomycota</taxon>
        <taxon>Agaricomycotina</taxon>
        <taxon>Agaricomycetes</taxon>
        <taxon>Agaricomycetidae</taxon>
        <taxon>Agaricales</taxon>
        <taxon>Agaricineae</taxon>
        <taxon>Strophariaceae</taxon>
        <taxon>Hypholoma</taxon>
    </lineage>
</organism>
<evidence type="ECO:0000313" key="2">
    <source>
        <dbReference type="EMBL" id="KJA27571.1"/>
    </source>
</evidence>
<dbReference type="Pfam" id="PF04199">
    <property type="entry name" value="Cyclase"/>
    <property type="match status" value="1"/>
</dbReference>
<dbReference type="Gene3D" id="3.50.30.50">
    <property type="entry name" value="Putative cyclase"/>
    <property type="match status" value="1"/>
</dbReference>
<sequence length="347" mass="39180">MATSSPFDNVQFPSFSSLPFRPGDPKGAIWGFYEHISQSSTKDELGSINLLTPSRILRASQTEIKHGRLCSLNWELHKPFPAGYKRKGFEHNVFRMPEIKGSYVVDDEISMNTQCGSQWDGLKHWSYYKTGQFYNDLHVSQVIDLEGDGKKGKSSAFDERARNGIHVLQGKIAGRGILLDFFSYAQQNGISYAPNVYHTVTADDLDKCAQSQGVKFEQGDILFVRMGFIHWYEHLATDDEKIALSQPPTKAVGIRQAIEEVEWMWDHHFAAVASDTPAFEARPNKLAEWNLHDYFLALWGTPMGELFDLEELSTICKELNRYSFFVTSSPLNIVNGIASPPNALAIF</sequence>
<evidence type="ECO:0000313" key="3">
    <source>
        <dbReference type="Proteomes" id="UP000054270"/>
    </source>
</evidence>
<dbReference type="AlphaFoldDB" id="A0A0D2PG63"/>
<accession>A0A0D2PG63</accession>
<evidence type="ECO:0000256" key="1">
    <source>
        <dbReference type="ARBA" id="ARBA00007865"/>
    </source>
</evidence>
<dbReference type="PANTHER" id="PTHR34861:SF10">
    <property type="entry name" value="CYCLASE"/>
    <property type="match status" value="1"/>
</dbReference>
<dbReference type="GO" id="GO:0019441">
    <property type="term" value="P:L-tryptophan catabolic process to kynurenine"/>
    <property type="evidence" value="ECO:0007669"/>
    <property type="project" value="InterPro"/>
</dbReference>
<dbReference type="STRING" id="945553.A0A0D2PG63"/>
<dbReference type="InterPro" id="IPR007325">
    <property type="entry name" value="KFase/CYL"/>
</dbReference>
<gene>
    <name evidence="2" type="ORF">HYPSUDRAFT_861963</name>
</gene>
<reference evidence="3" key="1">
    <citation type="submission" date="2014-04" db="EMBL/GenBank/DDBJ databases">
        <title>Evolutionary Origins and Diversification of the Mycorrhizal Mutualists.</title>
        <authorList>
            <consortium name="DOE Joint Genome Institute"/>
            <consortium name="Mycorrhizal Genomics Consortium"/>
            <person name="Kohler A."/>
            <person name="Kuo A."/>
            <person name="Nagy L.G."/>
            <person name="Floudas D."/>
            <person name="Copeland A."/>
            <person name="Barry K.W."/>
            <person name="Cichocki N."/>
            <person name="Veneault-Fourrey C."/>
            <person name="LaButti K."/>
            <person name="Lindquist E.A."/>
            <person name="Lipzen A."/>
            <person name="Lundell T."/>
            <person name="Morin E."/>
            <person name="Murat C."/>
            <person name="Riley R."/>
            <person name="Ohm R."/>
            <person name="Sun H."/>
            <person name="Tunlid A."/>
            <person name="Henrissat B."/>
            <person name="Grigoriev I.V."/>
            <person name="Hibbett D.S."/>
            <person name="Martin F."/>
        </authorList>
    </citation>
    <scope>NUCLEOTIDE SEQUENCE [LARGE SCALE GENOMIC DNA]</scope>
    <source>
        <strain evidence="3">FD-334 SS-4</strain>
    </source>
</reference>
<protein>
    <recommendedName>
        <fullName evidence="4">Cyclase</fullName>
    </recommendedName>
</protein>
<dbReference type="OMA" id="WFWGEND"/>
<dbReference type="PANTHER" id="PTHR34861">
    <property type="match status" value="1"/>
</dbReference>
<dbReference type="EMBL" id="KN817523">
    <property type="protein sequence ID" value="KJA27571.1"/>
    <property type="molecule type" value="Genomic_DNA"/>
</dbReference>
<dbReference type="GO" id="GO:0004061">
    <property type="term" value="F:arylformamidase activity"/>
    <property type="evidence" value="ECO:0007669"/>
    <property type="project" value="InterPro"/>
</dbReference>